<dbReference type="Proteomes" id="UP001459277">
    <property type="component" value="Unassembled WGS sequence"/>
</dbReference>
<dbReference type="GO" id="GO:0008270">
    <property type="term" value="F:zinc ion binding"/>
    <property type="evidence" value="ECO:0007669"/>
    <property type="project" value="UniProtKB-KW"/>
</dbReference>
<keyword evidence="2" id="KW-0863">Zinc-finger</keyword>
<proteinExistence type="predicted"/>
<dbReference type="AlphaFoldDB" id="A0AAW2C3V8"/>
<sequence length="184" mass="20451">MPPMNLGNVQQSSSTQWIRMAMRELASMSSSNSSFKTDTTGSTAIFSVVWTAMEMGSLDFSEVLTFYYILKTRGVWCDYCGICLMGLYFTCVACFDNASARGNTYDLCSTCYEAQRHQQQHSHHDYFLDSYVLLRAKAGLPLLAGAPDLHQRMQIAFQALEIALKVREFATQAAQAIGSGCSIM</sequence>
<keyword evidence="3" id="KW-0862">Zinc</keyword>
<evidence type="ECO:0000256" key="3">
    <source>
        <dbReference type="ARBA" id="ARBA00022833"/>
    </source>
</evidence>
<evidence type="ECO:0000256" key="1">
    <source>
        <dbReference type="ARBA" id="ARBA00022723"/>
    </source>
</evidence>
<organism evidence="4 5">
    <name type="scientific">Lithocarpus litseifolius</name>
    <dbReference type="NCBI Taxonomy" id="425828"/>
    <lineage>
        <taxon>Eukaryota</taxon>
        <taxon>Viridiplantae</taxon>
        <taxon>Streptophyta</taxon>
        <taxon>Embryophyta</taxon>
        <taxon>Tracheophyta</taxon>
        <taxon>Spermatophyta</taxon>
        <taxon>Magnoliopsida</taxon>
        <taxon>eudicotyledons</taxon>
        <taxon>Gunneridae</taxon>
        <taxon>Pentapetalae</taxon>
        <taxon>rosids</taxon>
        <taxon>fabids</taxon>
        <taxon>Fagales</taxon>
        <taxon>Fagaceae</taxon>
        <taxon>Lithocarpus</taxon>
    </lineage>
</organism>
<dbReference type="EMBL" id="JAZDWU010000009">
    <property type="protein sequence ID" value="KAK9991669.1"/>
    <property type="molecule type" value="Genomic_DNA"/>
</dbReference>
<reference evidence="4 5" key="1">
    <citation type="submission" date="2024-01" db="EMBL/GenBank/DDBJ databases">
        <title>A telomere-to-telomere, gap-free genome of sweet tea (Lithocarpus litseifolius).</title>
        <authorList>
            <person name="Zhou J."/>
        </authorList>
    </citation>
    <scope>NUCLEOTIDE SEQUENCE [LARGE SCALE GENOMIC DNA]</scope>
    <source>
        <strain evidence="4">Zhou-2022a</strain>
        <tissue evidence="4">Leaf</tissue>
    </source>
</reference>
<dbReference type="Gene3D" id="3.30.60.90">
    <property type="match status" value="1"/>
</dbReference>
<evidence type="ECO:0000256" key="2">
    <source>
        <dbReference type="ARBA" id="ARBA00022771"/>
    </source>
</evidence>
<dbReference type="SUPFAM" id="SSF57850">
    <property type="entry name" value="RING/U-box"/>
    <property type="match status" value="1"/>
</dbReference>
<gene>
    <name evidence="4" type="ORF">SO802_026654</name>
</gene>
<evidence type="ECO:0000313" key="5">
    <source>
        <dbReference type="Proteomes" id="UP001459277"/>
    </source>
</evidence>
<protein>
    <recommendedName>
        <fullName evidence="6">ZZ-type domain-containing protein</fullName>
    </recommendedName>
</protein>
<evidence type="ECO:0008006" key="6">
    <source>
        <dbReference type="Google" id="ProtNLM"/>
    </source>
</evidence>
<accession>A0AAW2C3V8</accession>
<name>A0AAW2C3V8_9ROSI</name>
<comment type="caution">
    <text evidence="4">The sequence shown here is derived from an EMBL/GenBank/DDBJ whole genome shotgun (WGS) entry which is preliminary data.</text>
</comment>
<dbReference type="InterPro" id="IPR043145">
    <property type="entry name" value="Znf_ZZ_sf"/>
</dbReference>
<keyword evidence="5" id="KW-1185">Reference proteome</keyword>
<evidence type="ECO:0000313" key="4">
    <source>
        <dbReference type="EMBL" id="KAK9991669.1"/>
    </source>
</evidence>
<keyword evidence="1" id="KW-0479">Metal-binding</keyword>